<dbReference type="eggNOG" id="ENOG5030X49">
    <property type="taxonomic scope" value="Bacteria"/>
</dbReference>
<dbReference type="OrthoDB" id="9152922at2"/>
<dbReference type="STRING" id="266265.Bxe_B2377"/>
<name>Q13QM7_PARXL</name>
<proteinExistence type="predicted"/>
<evidence type="ECO:0000313" key="1">
    <source>
        <dbReference type="EMBL" id="ABE33612.1"/>
    </source>
</evidence>
<evidence type="ECO:0000313" key="2">
    <source>
        <dbReference type="Proteomes" id="UP000001817"/>
    </source>
</evidence>
<dbReference type="PATRIC" id="fig|266265.5.peg.5333"/>
<reference evidence="1 2" key="1">
    <citation type="journal article" date="2006" name="Proc. Natl. Acad. Sci. U.S.A.">
        <title>Burkholderia xenovorans LB400 harbors a multi-replicon, 9.73-Mbp genome shaped for versatility.</title>
        <authorList>
            <person name="Chain P.S."/>
            <person name="Denef V.J."/>
            <person name="Konstantinidis K.T."/>
            <person name="Vergez L.M."/>
            <person name="Agullo L."/>
            <person name="Reyes V.L."/>
            <person name="Hauser L."/>
            <person name="Cordova M."/>
            <person name="Gomez L."/>
            <person name="Gonzalez M."/>
            <person name="Land M."/>
            <person name="Lao V."/>
            <person name="Larimer F."/>
            <person name="LiPuma J.J."/>
            <person name="Mahenthiralingam E."/>
            <person name="Malfatti S.A."/>
            <person name="Marx C.J."/>
            <person name="Parnell J.J."/>
            <person name="Ramette A."/>
            <person name="Richardson P."/>
            <person name="Seeger M."/>
            <person name="Smith D."/>
            <person name="Spilker T."/>
            <person name="Sul W.J."/>
            <person name="Tsoi T.V."/>
            <person name="Ulrich L.E."/>
            <person name="Zhulin I.B."/>
            <person name="Tiedje J.M."/>
        </authorList>
    </citation>
    <scope>NUCLEOTIDE SEQUENCE [LARGE SCALE GENOMIC DNA]</scope>
    <source>
        <strain evidence="1 2">LB400</strain>
    </source>
</reference>
<protein>
    <recommendedName>
        <fullName evidence="3">Ribosomal protein S14</fullName>
    </recommendedName>
</protein>
<dbReference type="KEGG" id="bxe:Bxe_B2377"/>
<sequence length="165" mass="18111">MHSETCLTPRGEASREACCAPREPADASPDGLRSSVWDHVIHALLPGYRGESGESGEASRERRTPRMAACVPSPHIQVEVIERLSETSVAVLWQDATRCRYDDQVWISCRARQKGYCALSGAVIRRDDLIYKPRVRASMPANAAAMILASVVEQMSALTTADDAR</sequence>
<keyword evidence="2" id="KW-1185">Reference proteome</keyword>
<accession>Q13QM7</accession>
<dbReference type="InterPro" id="IPR021769">
    <property type="entry name" value="DUF3331"/>
</dbReference>
<dbReference type="Pfam" id="PF11811">
    <property type="entry name" value="DUF3331"/>
    <property type="match status" value="1"/>
</dbReference>
<gene>
    <name evidence="1" type="ORF">Bxe_B2377</name>
</gene>
<dbReference type="KEGG" id="bxb:DR64_4709"/>
<dbReference type="AlphaFoldDB" id="Q13QM7"/>
<dbReference type="RefSeq" id="WP_011490973.1">
    <property type="nucleotide sequence ID" value="NC_007952.1"/>
</dbReference>
<organism evidence="1 2">
    <name type="scientific">Paraburkholderia xenovorans (strain LB400)</name>
    <dbReference type="NCBI Taxonomy" id="266265"/>
    <lineage>
        <taxon>Bacteria</taxon>
        <taxon>Pseudomonadati</taxon>
        <taxon>Pseudomonadota</taxon>
        <taxon>Betaproteobacteria</taxon>
        <taxon>Burkholderiales</taxon>
        <taxon>Burkholderiaceae</taxon>
        <taxon>Paraburkholderia</taxon>
    </lineage>
</organism>
<evidence type="ECO:0008006" key="3">
    <source>
        <dbReference type="Google" id="ProtNLM"/>
    </source>
</evidence>
<dbReference type="Proteomes" id="UP000001817">
    <property type="component" value="Chromosome 2"/>
</dbReference>
<dbReference type="EMBL" id="CP000271">
    <property type="protein sequence ID" value="ABE33612.1"/>
    <property type="molecule type" value="Genomic_DNA"/>
</dbReference>